<evidence type="ECO:0000256" key="7">
    <source>
        <dbReference type="ARBA" id="ARBA00047942"/>
    </source>
</evidence>
<dbReference type="InterPro" id="IPR050953">
    <property type="entry name" value="N4_N6_ade-DNA_methylase"/>
</dbReference>
<keyword evidence="6" id="KW-0238">DNA-binding</keyword>
<dbReference type="Pfam" id="PF07669">
    <property type="entry name" value="Eco57I"/>
    <property type="match status" value="1"/>
</dbReference>
<dbReference type="AlphaFoldDB" id="A0A1F5XCH3"/>
<evidence type="ECO:0000313" key="11">
    <source>
        <dbReference type="Proteomes" id="UP000178405"/>
    </source>
</evidence>
<evidence type="ECO:0000256" key="4">
    <source>
        <dbReference type="ARBA" id="ARBA00022691"/>
    </source>
</evidence>
<organism evidence="10 11">
    <name type="scientific">Candidatus Giovannonibacteria bacterium RIFCSPLOWO2_02_44_8</name>
    <dbReference type="NCBI Taxonomy" id="1798355"/>
    <lineage>
        <taxon>Bacteria</taxon>
        <taxon>Candidatus Giovannoniibacteriota</taxon>
    </lineage>
</organism>
<dbReference type="PROSITE" id="PS00092">
    <property type="entry name" value="N6_MTASE"/>
    <property type="match status" value="1"/>
</dbReference>
<dbReference type="SUPFAM" id="SSF53335">
    <property type="entry name" value="S-adenosyl-L-methionine-dependent methyltransferases"/>
    <property type="match status" value="1"/>
</dbReference>
<evidence type="ECO:0000259" key="9">
    <source>
        <dbReference type="Pfam" id="PF12950"/>
    </source>
</evidence>
<evidence type="ECO:0000256" key="3">
    <source>
        <dbReference type="ARBA" id="ARBA00022679"/>
    </source>
</evidence>
<dbReference type="EMBL" id="MFIH01000025">
    <property type="protein sequence ID" value="OGF85560.1"/>
    <property type="molecule type" value="Genomic_DNA"/>
</dbReference>
<dbReference type="Pfam" id="PF12950">
    <property type="entry name" value="TaqI_C"/>
    <property type="match status" value="1"/>
</dbReference>
<gene>
    <name evidence="10" type="ORF">A2Z63_02030</name>
</gene>
<dbReference type="PRINTS" id="PR00507">
    <property type="entry name" value="N12N6MTFRASE"/>
</dbReference>
<evidence type="ECO:0000313" key="10">
    <source>
        <dbReference type="EMBL" id="OGF85560.1"/>
    </source>
</evidence>
<dbReference type="GO" id="GO:0009307">
    <property type="term" value="P:DNA restriction-modification system"/>
    <property type="evidence" value="ECO:0007669"/>
    <property type="project" value="UniProtKB-KW"/>
</dbReference>
<accession>A0A1F5XCH3</accession>
<feature type="domain" description="TaqI-like C-terminal specificity" evidence="9">
    <location>
        <begin position="434"/>
        <end position="554"/>
    </location>
</feature>
<dbReference type="PANTHER" id="PTHR33841:SF1">
    <property type="entry name" value="DNA METHYLTRANSFERASE A"/>
    <property type="match status" value="1"/>
</dbReference>
<protein>
    <recommendedName>
        <fullName evidence="1">site-specific DNA-methyltransferase (adenine-specific)</fullName>
        <ecNumber evidence="1">2.1.1.72</ecNumber>
    </recommendedName>
</protein>
<name>A0A1F5XCH3_9BACT</name>
<evidence type="ECO:0000256" key="5">
    <source>
        <dbReference type="ARBA" id="ARBA00022747"/>
    </source>
</evidence>
<comment type="caution">
    <text evidence="10">The sequence shown here is derived from an EMBL/GenBank/DDBJ whole genome shotgun (WGS) entry which is preliminary data.</text>
</comment>
<dbReference type="EC" id="2.1.1.72" evidence="1"/>
<keyword evidence="3" id="KW-0808">Transferase</keyword>
<dbReference type="InterPro" id="IPR025931">
    <property type="entry name" value="TaqI_C"/>
</dbReference>
<comment type="catalytic activity">
    <reaction evidence="7">
        <text>a 2'-deoxyadenosine in DNA + S-adenosyl-L-methionine = an N(6)-methyl-2'-deoxyadenosine in DNA + S-adenosyl-L-homocysteine + H(+)</text>
        <dbReference type="Rhea" id="RHEA:15197"/>
        <dbReference type="Rhea" id="RHEA-COMP:12418"/>
        <dbReference type="Rhea" id="RHEA-COMP:12419"/>
        <dbReference type="ChEBI" id="CHEBI:15378"/>
        <dbReference type="ChEBI" id="CHEBI:57856"/>
        <dbReference type="ChEBI" id="CHEBI:59789"/>
        <dbReference type="ChEBI" id="CHEBI:90615"/>
        <dbReference type="ChEBI" id="CHEBI:90616"/>
        <dbReference type="EC" id="2.1.1.72"/>
    </reaction>
</comment>
<keyword evidence="5" id="KW-0680">Restriction system</keyword>
<dbReference type="InterPro" id="IPR029063">
    <property type="entry name" value="SAM-dependent_MTases_sf"/>
</dbReference>
<keyword evidence="2" id="KW-0489">Methyltransferase</keyword>
<dbReference type="GO" id="GO:0003677">
    <property type="term" value="F:DNA binding"/>
    <property type="evidence" value="ECO:0007669"/>
    <property type="project" value="UniProtKB-KW"/>
</dbReference>
<feature type="domain" description="Type II methyltransferase M.TaqI-like" evidence="8">
    <location>
        <begin position="151"/>
        <end position="330"/>
    </location>
</feature>
<dbReference type="GO" id="GO:0032259">
    <property type="term" value="P:methylation"/>
    <property type="evidence" value="ECO:0007669"/>
    <property type="project" value="UniProtKB-KW"/>
</dbReference>
<sequence>MNEIFEIYNSLSPYYPDSRNLLVKLLGFFDNNPELDNQTDELLYKSLQTENKIDPLKVYQLIGLLHQKQKESEKIVNTDKRKHFGIYYTDYSIARLIAKESLSESKNKNLLALSFYEPCSGTGIFVIAYIDEVLGRIGNLNSKAFQKFVDQIYFSDIDSEAIDLLLKLLPLYIKSKYNISIKINPKNYFKGDVLFSNHNGEIKKVSPKDIFRIPEGFDIVLTNPPYKLLKANGNKYKDESNSNQHALDIKGVLDFIRTNNVYKFNQGTLNYYKIFLEEILENYTHQSSKVGAIIPITLLNDKQSELLRKRIINKYKLFKIYIIPEKNEFFPDISQAFCFFALDKKEPGNVIRINPKVASQNDFANEGVEVNIDHIEKISETAPIVIESEIGWKILQKLNAFPKLRSLASVCNARGELDLTLDKGFITKERTSLPLLRGNNISEFSYTLGEFFTDEKFMKKTAEKNKYISRERLVCQQISNIHLEKRLKFTKIPENIVLGNSCNFLTFDESLFGNQEVSLDYLLGVLNSMLLNWRFKITNSNNHISNYELAELPIIIPSISDRNEIEKLVSLIKNTDDQENVYKLNTKVFELYGLNNEEINYVLGKHEKIVGSFSKPQKESLFAYGI</sequence>
<dbReference type="GO" id="GO:0009007">
    <property type="term" value="F:site-specific DNA-methyltransferase (adenine-specific) activity"/>
    <property type="evidence" value="ECO:0007669"/>
    <property type="project" value="UniProtKB-EC"/>
</dbReference>
<evidence type="ECO:0000256" key="6">
    <source>
        <dbReference type="ARBA" id="ARBA00023125"/>
    </source>
</evidence>
<dbReference type="PANTHER" id="PTHR33841">
    <property type="entry name" value="DNA METHYLTRANSFERASE YEEA-RELATED"/>
    <property type="match status" value="1"/>
</dbReference>
<evidence type="ECO:0000256" key="1">
    <source>
        <dbReference type="ARBA" id="ARBA00011900"/>
    </source>
</evidence>
<dbReference type="Proteomes" id="UP000178405">
    <property type="component" value="Unassembled WGS sequence"/>
</dbReference>
<proteinExistence type="predicted"/>
<dbReference type="InterPro" id="IPR002052">
    <property type="entry name" value="DNA_methylase_N6_adenine_CS"/>
</dbReference>
<evidence type="ECO:0000259" key="8">
    <source>
        <dbReference type="Pfam" id="PF07669"/>
    </source>
</evidence>
<keyword evidence="4" id="KW-0949">S-adenosyl-L-methionine</keyword>
<evidence type="ECO:0000256" key="2">
    <source>
        <dbReference type="ARBA" id="ARBA00022603"/>
    </source>
</evidence>
<dbReference type="InterPro" id="IPR011639">
    <property type="entry name" value="MethylTrfase_TaqI-like_dom"/>
</dbReference>
<reference evidence="10 11" key="1">
    <citation type="journal article" date="2016" name="Nat. Commun.">
        <title>Thousands of microbial genomes shed light on interconnected biogeochemical processes in an aquifer system.</title>
        <authorList>
            <person name="Anantharaman K."/>
            <person name="Brown C.T."/>
            <person name="Hug L.A."/>
            <person name="Sharon I."/>
            <person name="Castelle C.J."/>
            <person name="Probst A.J."/>
            <person name="Thomas B.C."/>
            <person name="Singh A."/>
            <person name="Wilkins M.J."/>
            <person name="Karaoz U."/>
            <person name="Brodie E.L."/>
            <person name="Williams K.H."/>
            <person name="Hubbard S.S."/>
            <person name="Banfield J.F."/>
        </authorList>
    </citation>
    <scope>NUCLEOTIDE SEQUENCE [LARGE SCALE GENOMIC DNA]</scope>
</reference>
<dbReference type="Gene3D" id="3.40.50.150">
    <property type="entry name" value="Vaccinia Virus protein VP39"/>
    <property type="match status" value="1"/>
</dbReference>